<dbReference type="PROSITE" id="PS50965">
    <property type="entry name" value="NERD"/>
    <property type="match status" value="1"/>
</dbReference>
<dbReference type="Pfam" id="PF08378">
    <property type="entry name" value="NERD"/>
    <property type="match status" value="1"/>
</dbReference>
<gene>
    <name evidence="2" type="ORF">OE104_14670</name>
</gene>
<accession>A0A9E8RUM1</accession>
<dbReference type="AlphaFoldDB" id="A0A9E8RUM1"/>
<feature type="domain" description="NERD" evidence="1">
    <location>
        <begin position="41"/>
        <end position="153"/>
    </location>
</feature>
<reference evidence="2" key="1">
    <citation type="submission" date="2022-09" db="EMBL/GenBank/DDBJ databases">
        <title>Complete Genomes of Fervidibacillus albus and Fervidibacillus halotolerans isolated from tidal flat sediments.</title>
        <authorList>
            <person name="Kwon K.K."/>
            <person name="Yang S.-H."/>
            <person name="Park M.J."/>
            <person name="Oh H.-M."/>
        </authorList>
    </citation>
    <scope>NUCLEOTIDE SEQUENCE</scope>
    <source>
        <strain evidence="2">MEBiC13591</strain>
    </source>
</reference>
<dbReference type="RefSeq" id="WP_275417518.1">
    <property type="nucleotide sequence ID" value="NZ_CP106878.1"/>
</dbReference>
<organism evidence="2 3">
    <name type="scientific">Fervidibacillus albus</name>
    <dbReference type="NCBI Taxonomy" id="2980026"/>
    <lineage>
        <taxon>Bacteria</taxon>
        <taxon>Bacillati</taxon>
        <taxon>Bacillota</taxon>
        <taxon>Bacilli</taxon>
        <taxon>Bacillales</taxon>
        <taxon>Bacillaceae</taxon>
        <taxon>Fervidibacillus</taxon>
    </lineage>
</organism>
<protein>
    <submittedName>
        <fullName evidence="2">NERD domain-containing protein</fullName>
    </submittedName>
</protein>
<keyword evidence="3" id="KW-1185">Reference proteome</keyword>
<evidence type="ECO:0000259" key="1">
    <source>
        <dbReference type="PROSITE" id="PS50965"/>
    </source>
</evidence>
<sequence>MIIKPYAIPFDVHQIEALERRIPRSHPKKEQIHQELKKYMFGQQGEKEVFYQLQFLPEKQFYLFHNLRLFENKRVFQIDILILHTHFITIIEVKHFKGYISFNDIGQLVHESGEVYENPINQIEKHKLQFQNWLVANQFPIPPIETFVVLGPATKFSPKNKYTKHIQKLVPTSTIFPTILELTQKYQKPFLQKRQIDQLCTTIQSTHTPLQKNVLTNFQIQSEELIRGVLCPNCVSTVMDRIHANWFCPNCQLKEENCHIRTFNDYYCLIRDTITIKEAKQFLNVQSDHIVKHLVKKERYKKMGKTKGTKYVLTFKENAY</sequence>
<name>A0A9E8RUM1_9BACI</name>
<evidence type="ECO:0000313" key="3">
    <source>
        <dbReference type="Proteomes" id="UP001164718"/>
    </source>
</evidence>
<dbReference type="InterPro" id="IPR011528">
    <property type="entry name" value="NERD"/>
</dbReference>
<dbReference type="Proteomes" id="UP001164718">
    <property type="component" value="Chromosome"/>
</dbReference>
<proteinExistence type="predicted"/>
<dbReference type="EMBL" id="CP106878">
    <property type="protein sequence ID" value="WAA09735.1"/>
    <property type="molecule type" value="Genomic_DNA"/>
</dbReference>
<evidence type="ECO:0000313" key="2">
    <source>
        <dbReference type="EMBL" id="WAA09735.1"/>
    </source>
</evidence>
<dbReference type="KEGG" id="faf:OE104_14670"/>